<sequence length="894" mass="99870">MWINHRGGSPIAWAMARYLLLDPNKKIMAMVRERGTRSEKISDRRFRLATAIVVLLASIQHLQLSSSILSPFSIFDLGPSIQDHMSNSRSFGSNCNRWSQSRKISIGVMVDYSANTRPKTRKEDEVVLPNVEKVPAKVNYTRDGKCGEEAKDAIQGKQTAGPEHESSPWVSTRSFHLKQQSPEVIHNAELTMDLPSGYGMSNSLSGVTKAPITCPVQCLGNQISGLQSGDAKQKNCDGFSYENGGKNGPNKRVEEFLFATACQRYALNKEVVEDKADITEDKREALRKNLWDILGTVSSPNKQVSQALEGGVDNLNQEKNIDKNNKPAVKPRLNSDTVETNIDKNNKPAVKPRLNSDTIETDSESPDQTTRGPVTRSLTRKRAPSKVQTKKIKNVPSYTRKLPERNIFSFEDGLFGRLDAAVAACSPKSYGKKRERKGSKAEAHSIFPAKASADNILQPSFSKTTKCAEKTSSLGNMTERFHSYPPEHKSEFVDKENGIRNQDSPQLQALKMTEQLGNPNFSILSQHRDQQEDFANLSLKNTVDPHVDIGSPTFEFRTPNRSFSHSSPPESNHGEQDDKTPSHCCFNRLLNSKPDYHKADAETESSDDGEELENSPLMKSQPHMEEKDAEYRLSESSSEERNSKSSKESPINEVHQDIHSSRGLKSPTPETCTRGKPKFMLYPSERLRSHEGIRFNGGSPMSASPKGTEDSTGLLGPSGQNQDDGLANAITLIALAFERVKSKIKMLTSKKSAEVLTSVAEGIHLQLQNAESQIQRDVGKIKSLSKSKRKRLETEFEEQKEKQKLMYQKFKAEVDQHMQEFRSIVEGLEAQEIEFRGLMKKQKTSQTKLLKQVAETIETQLDDGERRITAVRKASSILLRSGNLYFMSNASHLT</sequence>
<keyword evidence="2" id="KW-1185">Reference proteome</keyword>
<protein>
    <submittedName>
        <fullName evidence="1">Uncharacterized protein</fullName>
    </submittedName>
</protein>
<accession>A0ACB7XN10</accession>
<gene>
    <name evidence="1" type="ORF">Vadar_003606</name>
</gene>
<name>A0ACB7XN10_9ERIC</name>
<proteinExistence type="predicted"/>
<evidence type="ECO:0000313" key="2">
    <source>
        <dbReference type="Proteomes" id="UP000828048"/>
    </source>
</evidence>
<comment type="caution">
    <text evidence="1">The sequence shown here is derived from an EMBL/GenBank/DDBJ whole genome shotgun (WGS) entry which is preliminary data.</text>
</comment>
<dbReference type="EMBL" id="CM037151">
    <property type="protein sequence ID" value="KAH7842287.1"/>
    <property type="molecule type" value="Genomic_DNA"/>
</dbReference>
<evidence type="ECO:0000313" key="1">
    <source>
        <dbReference type="EMBL" id="KAH7842287.1"/>
    </source>
</evidence>
<organism evidence="1 2">
    <name type="scientific">Vaccinium darrowii</name>
    <dbReference type="NCBI Taxonomy" id="229202"/>
    <lineage>
        <taxon>Eukaryota</taxon>
        <taxon>Viridiplantae</taxon>
        <taxon>Streptophyta</taxon>
        <taxon>Embryophyta</taxon>
        <taxon>Tracheophyta</taxon>
        <taxon>Spermatophyta</taxon>
        <taxon>Magnoliopsida</taxon>
        <taxon>eudicotyledons</taxon>
        <taxon>Gunneridae</taxon>
        <taxon>Pentapetalae</taxon>
        <taxon>asterids</taxon>
        <taxon>Ericales</taxon>
        <taxon>Ericaceae</taxon>
        <taxon>Vaccinioideae</taxon>
        <taxon>Vaccinieae</taxon>
        <taxon>Vaccinium</taxon>
    </lineage>
</organism>
<reference evidence="1 2" key="1">
    <citation type="journal article" date="2021" name="Hortic Res">
        <title>High-quality reference genome and annotation aids understanding of berry development for evergreen blueberry (Vaccinium darrowii).</title>
        <authorList>
            <person name="Yu J."/>
            <person name="Hulse-Kemp A.M."/>
            <person name="Babiker E."/>
            <person name="Staton M."/>
        </authorList>
    </citation>
    <scope>NUCLEOTIDE SEQUENCE [LARGE SCALE GENOMIC DNA]</scope>
    <source>
        <strain evidence="2">cv. NJ 8807/NJ 8810</strain>
        <tissue evidence="1">Young leaf</tissue>
    </source>
</reference>
<dbReference type="Proteomes" id="UP000828048">
    <property type="component" value="Chromosome 1"/>
</dbReference>